<evidence type="ECO:0000256" key="2">
    <source>
        <dbReference type="ARBA" id="ARBA00023004"/>
    </source>
</evidence>
<dbReference type="InterPro" id="IPR041854">
    <property type="entry name" value="BFD-like_2Fe2S-bd_dom_sf"/>
</dbReference>
<dbReference type="EMBL" id="FQZL01000005">
    <property type="protein sequence ID" value="SHI55306.1"/>
    <property type="molecule type" value="Genomic_DNA"/>
</dbReference>
<keyword evidence="1" id="KW-0479">Metal-binding</keyword>
<keyword evidence="3" id="KW-0411">Iron-sulfur</keyword>
<protein>
    <submittedName>
        <fullName evidence="5">BFD-like [2Fe-2S] binding domain-containing protein</fullName>
    </submittedName>
</protein>
<sequence length="211" mass="23533">MKEVTLLAMVDTDLCIGCKICEKVCPVNAIKIVDRKAVVDEDICRGCANCADRCPKYAVKMVKRDESFMVGVDVCKSDPEKIKEICLNAHINPEQILCYCVGVRADEVAAAILQGAKTPEEISSVTGIRTGCSIECVQSLLRMAEAGGLKLERDKSKWQWYGRTATAWDIPKEIKEKYESRGFYFNEDRELMEKVAHIPGQCCCGGEEHDE</sequence>
<dbReference type="InterPro" id="IPR017896">
    <property type="entry name" value="4Fe4S_Fe-S-bd"/>
</dbReference>
<gene>
    <name evidence="5" type="ORF">SAMN02745751_00560</name>
</gene>
<dbReference type="PROSITE" id="PS51379">
    <property type="entry name" value="4FE4S_FER_2"/>
    <property type="match status" value="2"/>
</dbReference>
<keyword evidence="6" id="KW-1185">Reference proteome</keyword>
<dbReference type="InterPro" id="IPR007419">
    <property type="entry name" value="BFD-like_2Fe2S-bd_dom"/>
</dbReference>
<dbReference type="AlphaFoldDB" id="A0A1M6C2R5"/>
<dbReference type="Gene3D" id="3.30.70.20">
    <property type="match status" value="1"/>
</dbReference>
<evidence type="ECO:0000259" key="4">
    <source>
        <dbReference type="PROSITE" id="PS51379"/>
    </source>
</evidence>
<dbReference type="PROSITE" id="PS00198">
    <property type="entry name" value="4FE4S_FER_1"/>
    <property type="match status" value="2"/>
</dbReference>
<dbReference type="OrthoDB" id="9813995at2"/>
<evidence type="ECO:0000313" key="5">
    <source>
        <dbReference type="EMBL" id="SHI55306.1"/>
    </source>
</evidence>
<dbReference type="RefSeq" id="WP_073046790.1">
    <property type="nucleotide sequence ID" value="NZ_FQZL01000005.1"/>
</dbReference>
<dbReference type="STRING" id="1121476.SAMN02745751_00560"/>
<feature type="domain" description="4Fe-4S ferredoxin-type" evidence="4">
    <location>
        <begin position="6"/>
        <end position="35"/>
    </location>
</feature>
<dbReference type="Proteomes" id="UP000184052">
    <property type="component" value="Unassembled WGS sequence"/>
</dbReference>
<dbReference type="Pfam" id="PF04324">
    <property type="entry name" value="Fer2_BFD"/>
    <property type="match status" value="1"/>
</dbReference>
<reference evidence="5 6" key="1">
    <citation type="submission" date="2016-11" db="EMBL/GenBank/DDBJ databases">
        <authorList>
            <person name="Jaros S."/>
            <person name="Januszkiewicz K."/>
            <person name="Wedrychowicz H."/>
        </authorList>
    </citation>
    <scope>NUCLEOTIDE SEQUENCE [LARGE SCALE GENOMIC DNA]</scope>
    <source>
        <strain evidence="5 6">DSM 17477</strain>
    </source>
</reference>
<evidence type="ECO:0000256" key="3">
    <source>
        <dbReference type="ARBA" id="ARBA00023014"/>
    </source>
</evidence>
<dbReference type="InterPro" id="IPR017900">
    <property type="entry name" value="4Fe4S_Fe_S_CS"/>
</dbReference>
<dbReference type="SUPFAM" id="SSF54862">
    <property type="entry name" value="4Fe-4S ferredoxins"/>
    <property type="match status" value="1"/>
</dbReference>
<proteinExistence type="predicted"/>
<evidence type="ECO:0000313" key="6">
    <source>
        <dbReference type="Proteomes" id="UP000184052"/>
    </source>
</evidence>
<dbReference type="GO" id="GO:0046872">
    <property type="term" value="F:metal ion binding"/>
    <property type="evidence" value="ECO:0007669"/>
    <property type="project" value="UniProtKB-KW"/>
</dbReference>
<name>A0A1M6C2R5_9FIRM</name>
<dbReference type="GO" id="GO:0051536">
    <property type="term" value="F:iron-sulfur cluster binding"/>
    <property type="evidence" value="ECO:0007669"/>
    <property type="project" value="UniProtKB-KW"/>
</dbReference>
<keyword evidence="2" id="KW-0408">Iron</keyword>
<evidence type="ECO:0000256" key="1">
    <source>
        <dbReference type="ARBA" id="ARBA00022723"/>
    </source>
</evidence>
<feature type="domain" description="4Fe-4S ferredoxin-type" evidence="4">
    <location>
        <begin position="36"/>
        <end position="64"/>
    </location>
</feature>
<organism evidence="5 6">
    <name type="scientific">Dethiosulfatibacter aminovorans DSM 17477</name>
    <dbReference type="NCBI Taxonomy" id="1121476"/>
    <lineage>
        <taxon>Bacteria</taxon>
        <taxon>Bacillati</taxon>
        <taxon>Bacillota</taxon>
        <taxon>Tissierellia</taxon>
        <taxon>Dethiosulfatibacter</taxon>
    </lineage>
</organism>
<dbReference type="Gene3D" id="1.10.10.1100">
    <property type="entry name" value="BFD-like [2Fe-2S]-binding domain"/>
    <property type="match status" value="1"/>
</dbReference>
<dbReference type="Pfam" id="PF12838">
    <property type="entry name" value="Fer4_7"/>
    <property type="match status" value="1"/>
</dbReference>
<accession>A0A1M6C2R5</accession>